<accession>A0ABY5FYU0</accession>
<evidence type="ECO:0008006" key="4">
    <source>
        <dbReference type="Google" id="ProtNLM"/>
    </source>
</evidence>
<protein>
    <recommendedName>
        <fullName evidence="4">SCP domain-containing protein</fullName>
    </recommendedName>
</protein>
<dbReference type="RefSeq" id="WP_255160225.1">
    <property type="nucleotide sequence ID" value="NZ_CP101497.1"/>
</dbReference>
<dbReference type="EMBL" id="CP101497">
    <property type="protein sequence ID" value="UTT63092.1"/>
    <property type="molecule type" value="Genomic_DNA"/>
</dbReference>
<gene>
    <name evidence="2" type="ORF">NNL39_02985</name>
</gene>
<feature type="region of interest" description="Disordered" evidence="1">
    <location>
        <begin position="50"/>
        <end position="152"/>
    </location>
</feature>
<organism evidence="2 3">
    <name type="scientific">Microcella humidisoli</name>
    <dbReference type="NCBI Taxonomy" id="2963406"/>
    <lineage>
        <taxon>Bacteria</taxon>
        <taxon>Bacillati</taxon>
        <taxon>Actinomycetota</taxon>
        <taxon>Actinomycetes</taxon>
        <taxon>Micrococcales</taxon>
        <taxon>Microbacteriaceae</taxon>
        <taxon>Microcella</taxon>
    </lineage>
</organism>
<evidence type="ECO:0000256" key="1">
    <source>
        <dbReference type="SAM" id="MobiDB-lite"/>
    </source>
</evidence>
<dbReference type="Proteomes" id="UP001060039">
    <property type="component" value="Chromosome"/>
</dbReference>
<evidence type="ECO:0000313" key="2">
    <source>
        <dbReference type="EMBL" id="UTT63092.1"/>
    </source>
</evidence>
<keyword evidence="3" id="KW-1185">Reference proteome</keyword>
<sequence length="293" mass="29742">MLKSLDYRSITTIVALTVVVGLAVPVVSGAGTTPAAQRADSVVIASTDAGERDLTVTPTPVPDQGDFVAASAAPSPTATASSPKPTATGSSSSGSGTSTGTSTVTASPVPIYLPIAEESPTPTPTPTAGSCPAAISGTTPGAPSRTSPLGVAGTTSADLQSFAEKYNAIRVANCLPPVPFSNIRYDSCMEDRLFWMAEDPSTDPMSAWGHIGSKRSDGVPSVGCDGNLAGGTDNSGTTVAQKWWDSSGHRSSLYKPTYTGSTSGVCVLFAMTHGGVPNEPYSFTRAAARWTSC</sequence>
<reference evidence="2" key="1">
    <citation type="submission" date="2022-07" db="EMBL/GenBank/DDBJ databases">
        <title>Taxonomic analysis of Microcella humidisoli nov. sp., isolated from riverside soil.</title>
        <authorList>
            <person name="Molina K.M."/>
            <person name="Kim S.B."/>
        </authorList>
    </citation>
    <scope>NUCLEOTIDE SEQUENCE</scope>
    <source>
        <strain evidence="2">MMS21-STM10</strain>
    </source>
</reference>
<feature type="compositionally biased region" description="Polar residues" evidence="1">
    <location>
        <begin position="136"/>
        <end position="152"/>
    </location>
</feature>
<name>A0ABY5FYU0_9MICO</name>
<proteinExistence type="predicted"/>
<evidence type="ECO:0000313" key="3">
    <source>
        <dbReference type="Proteomes" id="UP001060039"/>
    </source>
</evidence>
<feature type="compositionally biased region" description="Low complexity" evidence="1">
    <location>
        <begin position="68"/>
        <end position="110"/>
    </location>
</feature>